<protein>
    <submittedName>
        <fullName evidence="1">Uncharacterized protein</fullName>
    </submittedName>
</protein>
<sequence length="76" mass="8769">MRMCNLSSIVQKNLRICTVCDSVPPTSIRPWMTRSLLMLPTSVLFYLKIDRTNISVLHLILINTFHLYKVISMSSL</sequence>
<proteinExistence type="predicted"/>
<dbReference type="EMBL" id="BDGG01000003">
    <property type="protein sequence ID" value="GAU95144.1"/>
    <property type="molecule type" value="Genomic_DNA"/>
</dbReference>
<accession>A0A1D1UZU1</accession>
<evidence type="ECO:0000313" key="2">
    <source>
        <dbReference type="Proteomes" id="UP000186922"/>
    </source>
</evidence>
<name>A0A1D1UZU1_RAMVA</name>
<keyword evidence="2" id="KW-1185">Reference proteome</keyword>
<evidence type="ECO:0000313" key="1">
    <source>
        <dbReference type="EMBL" id="GAU95144.1"/>
    </source>
</evidence>
<comment type="caution">
    <text evidence="1">The sequence shown here is derived from an EMBL/GenBank/DDBJ whole genome shotgun (WGS) entry which is preliminary data.</text>
</comment>
<organism evidence="1 2">
    <name type="scientific">Ramazzottius varieornatus</name>
    <name type="common">Water bear</name>
    <name type="synonym">Tardigrade</name>
    <dbReference type="NCBI Taxonomy" id="947166"/>
    <lineage>
        <taxon>Eukaryota</taxon>
        <taxon>Metazoa</taxon>
        <taxon>Ecdysozoa</taxon>
        <taxon>Tardigrada</taxon>
        <taxon>Eutardigrada</taxon>
        <taxon>Parachela</taxon>
        <taxon>Hypsibioidea</taxon>
        <taxon>Ramazzottiidae</taxon>
        <taxon>Ramazzottius</taxon>
    </lineage>
</organism>
<reference evidence="1 2" key="1">
    <citation type="journal article" date="2016" name="Nat. Commun.">
        <title>Extremotolerant tardigrade genome and improved radiotolerance of human cultured cells by tardigrade-unique protein.</title>
        <authorList>
            <person name="Hashimoto T."/>
            <person name="Horikawa D.D."/>
            <person name="Saito Y."/>
            <person name="Kuwahara H."/>
            <person name="Kozuka-Hata H."/>
            <person name="Shin-I T."/>
            <person name="Minakuchi Y."/>
            <person name="Ohishi K."/>
            <person name="Motoyama A."/>
            <person name="Aizu T."/>
            <person name="Enomoto A."/>
            <person name="Kondo K."/>
            <person name="Tanaka S."/>
            <person name="Hara Y."/>
            <person name="Koshikawa S."/>
            <person name="Sagara H."/>
            <person name="Miura T."/>
            <person name="Yokobori S."/>
            <person name="Miyagawa K."/>
            <person name="Suzuki Y."/>
            <person name="Kubo T."/>
            <person name="Oyama M."/>
            <person name="Kohara Y."/>
            <person name="Fujiyama A."/>
            <person name="Arakawa K."/>
            <person name="Katayama T."/>
            <person name="Toyoda A."/>
            <person name="Kunieda T."/>
        </authorList>
    </citation>
    <scope>NUCLEOTIDE SEQUENCE [LARGE SCALE GENOMIC DNA]</scope>
    <source>
        <strain evidence="1 2">YOKOZUNA-1</strain>
    </source>
</reference>
<dbReference type="Proteomes" id="UP000186922">
    <property type="component" value="Unassembled WGS sequence"/>
</dbReference>
<dbReference type="AlphaFoldDB" id="A0A1D1UZU1"/>
<gene>
    <name evidence="1" type="primary">RvY_06819-1</name>
    <name evidence="1" type="synonym">RvY_06819.1</name>
    <name evidence="1" type="ORF">RvY_06819</name>
</gene>